<dbReference type="EMBL" id="VSRR010001388">
    <property type="protein sequence ID" value="MPC24903.1"/>
    <property type="molecule type" value="Genomic_DNA"/>
</dbReference>
<proteinExistence type="predicted"/>
<organism evidence="1 2">
    <name type="scientific">Portunus trituberculatus</name>
    <name type="common">Swimming crab</name>
    <name type="synonym">Neptunus trituberculatus</name>
    <dbReference type="NCBI Taxonomy" id="210409"/>
    <lineage>
        <taxon>Eukaryota</taxon>
        <taxon>Metazoa</taxon>
        <taxon>Ecdysozoa</taxon>
        <taxon>Arthropoda</taxon>
        <taxon>Crustacea</taxon>
        <taxon>Multicrustacea</taxon>
        <taxon>Malacostraca</taxon>
        <taxon>Eumalacostraca</taxon>
        <taxon>Eucarida</taxon>
        <taxon>Decapoda</taxon>
        <taxon>Pleocyemata</taxon>
        <taxon>Brachyura</taxon>
        <taxon>Eubrachyura</taxon>
        <taxon>Portunoidea</taxon>
        <taxon>Portunidae</taxon>
        <taxon>Portuninae</taxon>
        <taxon>Portunus</taxon>
    </lineage>
</organism>
<comment type="caution">
    <text evidence="1">The sequence shown here is derived from an EMBL/GenBank/DDBJ whole genome shotgun (WGS) entry which is preliminary data.</text>
</comment>
<evidence type="ECO:0000313" key="1">
    <source>
        <dbReference type="EMBL" id="MPC24903.1"/>
    </source>
</evidence>
<keyword evidence="2" id="KW-1185">Reference proteome</keyword>
<gene>
    <name evidence="1" type="ORF">E2C01_017997</name>
</gene>
<dbReference type="Proteomes" id="UP000324222">
    <property type="component" value="Unassembled WGS sequence"/>
</dbReference>
<accession>A0A5B7DVB4</accession>
<evidence type="ECO:0000313" key="2">
    <source>
        <dbReference type="Proteomes" id="UP000324222"/>
    </source>
</evidence>
<sequence length="80" mass="9303">MFKDKDEFANEKHFLSYREGDMCWQHLKSKMPPPWPFMAASRSCSMVVVLVEGVADKDDNFLLEAPLPVCWRKLTVIDII</sequence>
<name>A0A5B7DVB4_PORTR</name>
<reference evidence="1 2" key="1">
    <citation type="submission" date="2019-05" db="EMBL/GenBank/DDBJ databases">
        <title>Another draft genome of Portunus trituberculatus and its Hox gene families provides insights of decapod evolution.</title>
        <authorList>
            <person name="Jeong J.-H."/>
            <person name="Song I."/>
            <person name="Kim S."/>
            <person name="Choi T."/>
            <person name="Kim D."/>
            <person name="Ryu S."/>
            <person name="Kim W."/>
        </authorList>
    </citation>
    <scope>NUCLEOTIDE SEQUENCE [LARGE SCALE GENOMIC DNA]</scope>
    <source>
        <tissue evidence="1">Muscle</tissue>
    </source>
</reference>
<dbReference type="AlphaFoldDB" id="A0A5B7DVB4"/>
<protein>
    <submittedName>
        <fullName evidence="1">Uncharacterized protein</fullName>
    </submittedName>
</protein>